<feature type="compositionally biased region" description="Basic and acidic residues" evidence="1">
    <location>
        <begin position="34"/>
        <end position="45"/>
    </location>
</feature>
<dbReference type="RefSeq" id="WP_161859077.1">
    <property type="nucleotide sequence ID" value="NZ_CP047491.1"/>
</dbReference>
<reference evidence="3 4" key="1">
    <citation type="submission" date="2020-01" db="EMBL/GenBank/DDBJ databases">
        <title>The possibility of degradation of plastic by Microbulbifer hydrolyticus IRE-31.</title>
        <authorList>
            <person name="Liu L."/>
        </authorList>
    </citation>
    <scope>NUCLEOTIDE SEQUENCE [LARGE SCALE GENOMIC DNA]</scope>
    <source>
        <strain evidence="3 4">IRE-31</strain>
    </source>
</reference>
<evidence type="ECO:0000313" key="5">
    <source>
        <dbReference type="Proteomes" id="UP000563601"/>
    </source>
</evidence>
<reference evidence="2 5" key="2">
    <citation type="submission" date="2020-08" db="EMBL/GenBank/DDBJ databases">
        <title>Genomic Encyclopedia of Type Strains, Phase IV (KMG-IV): sequencing the most valuable type-strain genomes for metagenomic binning, comparative biology and taxonomic classification.</title>
        <authorList>
            <person name="Goeker M."/>
        </authorList>
    </citation>
    <scope>NUCLEOTIDE SEQUENCE [LARGE SCALE GENOMIC DNA]</scope>
    <source>
        <strain evidence="2 5">DSM 11525</strain>
    </source>
</reference>
<proteinExistence type="predicted"/>
<dbReference type="EMBL" id="CP047491">
    <property type="protein sequence ID" value="QHQ39763.1"/>
    <property type="molecule type" value="Genomic_DNA"/>
</dbReference>
<gene>
    <name evidence="3" type="ORF">GTQ55_12735</name>
    <name evidence="2" type="ORF">HNQ53_002313</name>
</gene>
<dbReference type="AlphaFoldDB" id="A0A6P1TDP1"/>
<evidence type="ECO:0000313" key="2">
    <source>
        <dbReference type="EMBL" id="MBB5212088.1"/>
    </source>
</evidence>
<dbReference type="EMBL" id="JACHHR010000003">
    <property type="protein sequence ID" value="MBB5212088.1"/>
    <property type="molecule type" value="Genomic_DNA"/>
</dbReference>
<accession>A0A6P1TDP1</accession>
<evidence type="ECO:0000256" key="1">
    <source>
        <dbReference type="SAM" id="MobiDB-lite"/>
    </source>
</evidence>
<feature type="region of interest" description="Disordered" evidence="1">
    <location>
        <begin position="24"/>
        <end position="45"/>
    </location>
</feature>
<dbReference type="Proteomes" id="UP000464675">
    <property type="component" value="Chromosome"/>
</dbReference>
<keyword evidence="4" id="KW-1185">Reference proteome</keyword>
<protein>
    <submittedName>
        <fullName evidence="2">Uncharacterized protein</fullName>
    </submittedName>
</protein>
<evidence type="ECO:0000313" key="4">
    <source>
        <dbReference type="Proteomes" id="UP000464675"/>
    </source>
</evidence>
<evidence type="ECO:0000313" key="3">
    <source>
        <dbReference type="EMBL" id="QHQ39763.1"/>
    </source>
</evidence>
<sequence length="45" mass="5209">MPRFEAEISEFIWDTMYRYRDGDSAGDAPASHRCGIEREGEWQAA</sequence>
<organism evidence="2 5">
    <name type="scientific">Microbulbifer hydrolyticus</name>
    <dbReference type="NCBI Taxonomy" id="48074"/>
    <lineage>
        <taxon>Bacteria</taxon>
        <taxon>Pseudomonadati</taxon>
        <taxon>Pseudomonadota</taxon>
        <taxon>Gammaproteobacteria</taxon>
        <taxon>Cellvibrionales</taxon>
        <taxon>Microbulbiferaceae</taxon>
        <taxon>Microbulbifer</taxon>
    </lineage>
</organism>
<name>A0A6P1TDP1_9GAMM</name>
<dbReference type="Proteomes" id="UP000563601">
    <property type="component" value="Unassembled WGS sequence"/>
</dbReference>